<dbReference type="PANTHER" id="PTHR43553">
    <property type="entry name" value="HEAVY METAL TRANSPORTER"/>
    <property type="match status" value="1"/>
</dbReference>
<dbReference type="GO" id="GO:0016887">
    <property type="term" value="F:ATP hydrolysis activity"/>
    <property type="evidence" value="ECO:0007669"/>
    <property type="project" value="InterPro"/>
</dbReference>
<dbReference type="HOGENOM" id="CLU_000604_1_22_5"/>
<dbReference type="Pfam" id="PF00005">
    <property type="entry name" value="ABC_tran"/>
    <property type="match status" value="1"/>
</dbReference>
<organism evidence="6 7">
    <name type="scientific">Rhodobacter capsulatus (strain ATCC BAA-309 / NBRC 16581 / SB1003)</name>
    <dbReference type="NCBI Taxonomy" id="272942"/>
    <lineage>
        <taxon>Bacteria</taxon>
        <taxon>Pseudomonadati</taxon>
        <taxon>Pseudomonadota</taxon>
        <taxon>Alphaproteobacteria</taxon>
        <taxon>Rhodobacterales</taxon>
        <taxon>Rhodobacter group</taxon>
        <taxon>Rhodobacter</taxon>
    </lineage>
</organism>
<keyword evidence="3" id="KW-0547">Nucleotide-binding</keyword>
<dbReference type="InterPro" id="IPR050095">
    <property type="entry name" value="ECF_ABC_transporter_ATP-bd"/>
</dbReference>
<accession>D5AVP1</accession>
<dbReference type="InterPro" id="IPR003593">
    <property type="entry name" value="AAA+_ATPase"/>
</dbReference>
<sequence>MLRGISVTLTERRIGIVGANGSGKSTFARLLNGLMLPDRGTVRIDGLETAREARAVRRKVGFVFQNPDTQIVLPTVEEDIAFGLKGQKSGAAERAAKVTAILDRFGLADLRQAPAHRLSGGQKQLLAIAGVLITAPDCIVFDEPTTLLDLRNARRIGQVIADLAQTAIVVTHDLPLLAGFDRVLVFDQGRIVADDEPGPALRSYVERMT</sequence>
<dbReference type="PROSITE" id="PS00211">
    <property type="entry name" value="ABC_TRANSPORTER_1"/>
    <property type="match status" value="1"/>
</dbReference>
<evidence type="ECO:0000256" key="4">
    <source>
        <dbReference type="ARBA" id="ARBA00022840"/>
    </source>
</evidence>
<dbReference type="SMART" id="SM00382">
    <property type="entry name" value="AAA"/>
    <property type="match status" value="1"/>
</dbReference>
<feature type="domain" description="ABC transporter" evidence="5">
    <location>
        <begin position="1"/>
        <end position="209"/>
    </location>
</feature>
<keyword evidence="7" id="KW-1185">Reference proteome</keyword>
<dbReference type="SUPFAM" id="SSF52540">
    <property type="entry name" value="P-loop containing nucleoside triphosphate hydrolases"/>
    <property type="match status" value="1"/>
</dbReference>
<dbReference type="GO" id="GO:0043190">
    <property type="term" value="C:ATP-binding cassette (ABC) transporter complex"/>
    <property type="evidence" value="ECO:0007669"/>
    <property type="project" value="TreeGrafter"/>
</dbReference>
<evidence type="ECO:0000259" key="5">
    <source>
        <dbReference type="PROSITE" id="PS50893"/>
    </source>
</evidence>
<dbReference type="AlphaFoldDB" id="D5AVP1"/>
<dbReference type="Gene3D" id="3.40.50.300">
    <property type="entry name" value="P-loop containing nucleotide triphosphate hydrolases"/>
    <property type="match status" value="1"/>
</dbReference>
<dbReference type="KEGG" id="rcp:RCAP_rcp00121"/>
<keyword evidence="2" id="KW-0813">Transport</keyword>
<proteinExistence type="inferred from homology"/>
<dbReference type="Proteomes" id="UP000002361">
    <property type="component" value="Plasmid pRCB133"/>
</dbReference>
<dbReference type="InterPro" id="IPR015856">
    <property type="entry name" value="ABC_transpr_CbiO/EcfA_su"/>
</dbReference>
<name>D5AVP1_RHOCB</name>
<reference key="1">
    <citation type="submission" date="2008-12" db="EMBL/GenBank/DDBJ databases">
        <title>Complete genome sequence of Rhodobacter capsulatus SB1003.</title>
        <authorList>
            <person name="Strnad H."/>
            <person name="Lapidus A."/>
            <person name="Vlcek C."/>
            <person name="Ulbrich P."/>
            <person name="Paces J."/>
            <person name="Maltsev N."/>
            <person name="Kumar V."/>
            <person name="Kogan Y."/>
            <person name="Milgram A."/>
            <person name="Rebrekov D."/>
            <person name="Mazur M."/>
            <person name="Cox R."/>
            <person name="Kyrpides N."/>
            <person name="Kolar M."/>
            <person name="Sachova J."/>
            <person name="Ridl J."/>
            <person name="Ivanova N."/>
            <person name="Kapatral V."/>
            <person name="Los T."/>
            <person name="Lykidis A."/>
            <person name="Mikhailova N."/>
            <person name="Reznik G."/>
            <person name="Vasieva O."/>
            <person name="Fonstein M."/>
            <person name="Paces V."/>
            <person name="Haselkorn R."/>
        </authorList>
    </citation>
    <scope>NUCLEOTIDE SEQUENCE</scope>
    <source>
        <strain>SB1003</strain>
    </source>
</reference>
<evidence type="ECO:0000256" key="3">
    <source>
        <dbReference type="ARBA" id="ARBA00022741"/>
    </source>
</evidence>
<dbReference type="EMBL" id="CP001313">
    <property type="protein sequence ID" value="ADE87376.1"/>
    <property type="molecule type" value="Genomic_DNA"/>
</dbReference>
<dbReference type="GO" id="GO:0005524">
    <property type="term" value="F:ATP binding"/>
    <property type="evidence" value="ECO:0007669"/>
    <property type="project" value="UniProtKB-KW"/>
</dbReference>
<keyword evidence="6" id="KW-0614">Plasmid</keyword>
<dbReference type="CDD" id="cd03225">
    <property type="entry name" value="ABC_cobalt_CbiO_domain1"/>
    <property type="match status" value="1"/>
</dbReference>
<dbReference type="EC" id="3.6.3.-" evidence="6"/>
<keyword evidence="4 6" id="KW-0067">ATP-binding</keyword>
<dbReference type="InterPro" id="IPR017871">
    <property type="entry name" value="ABC_transporter-like_CS"/>
</dbReference>
<evidence type="ECO:0000313" key="6">
    <source>
        <dbReference type="EMBL" id="ADE87376.1"/>
    </source>
</evidence>
<gene>
    <name evidence="6" type="primary">cbiO4</name>
    <name evidence="6" type="ordered locus">RCAP_rcp00121</name>
</gene>
<dbReference type="GO" id="GO:0042626">
    <property type="term" value="F:ATPase-coupled transmembrane transporter activity"/>
    <property type="evidence" value="ECO:0007669"/>
    <property type="project" value="TreeGrafter"/>
</dbReference>
<dbReference type="RefSeq" id="WP_013069345.1">
    <property type="nucleotide sequence ID" value="NC_014035.1"/>
</dbReference>
<geneLocation type="plasmid" evidence="6 7">
    <name>pRCB133</name>
</geneLocation>
<comment type="similarity">
    <text evidence="1">Belongs to the ABC transporter superfamily.</text>
</comment>
<dbReference type="InterPro" id="IPR003439">
    <property type="entry name" value="ABC_transporter-like_ATP-bd"/>
</dbReference>
<dbReference type="InterPro" id="IPR027417">
    <property type="entry name" value="P-loop_NTPase"/>
</dbReference>
<dbReference type="PROSITE" id="PS50893">
    <property type="entry name" value="ABC_TRANSPORTER_2"/>
    <property type="match status" value="1"/>
</dbReference>
<dbReference type="GeneID" id="31492425"/>
<evidence type="ECO:0000256" key="1">
    <source>
        <dbReference type="ARBA" id="ARBA00005417"/>
    </source>
</evidence>
<keyword evidence="6" id="KW-0378">Hydrolase</keyword>
<evidence type="ECO:0000256" key="2">
    <source>
        <dbReference type="ARBA" id="ARBA00022448"/>
    </source>
</evidence>
<protein>
    <submittedName>
        <fullName evidence="6">Cobalt ABC transporter, ATP-binding protein CbiO-4</fullName>
        <ecNumber evidence="6">3.6.3.-</ecNumber>
    </submittedName>
</protein>
<dbReference type="PANTHER" id="PTHR43553:SF24">
    <property type="entry name" value="ENERGY-COUPLING FACTOR TRANSPORTER ATP-BINDING PROTEIN ECFA1"/>
    <property type="match status" value="1"/>
</dbReference>
<reference evidence="6 7" key="2">
    <citation type="journal article" date="2010" name="J. Bacteriol.">
        <title>Complete genome sequence of the photosynthetic purple nonsulfur bacterium Rhodobacter capsulatus SB 1003.</title>
        <authorList>
            <person name="Strnad H."/>
            <person name="Lapidus A."/>
            <person name="Paces J."/>
            <person name="Ulbrich P."/>
            <person name="Vlcek C."/>
            <person name="Paces V."/>
            <person name="Haselkorn R."/>
        </authorList>
    </citation>
    <scope>NUCLEOTIDE SEQUENCE [LARGE SCALE GENOMIC DNA]</scope>
    <source>
        <strain evidence="7">ATCC BAA-309 / NBRC 16581 / SB1003</strain>
        <plasmid evidence="6 7">pRCB133</plasmid>
    </source>
</reference>
<evidence type="ECO:0000313" key="7">
    <source>
        <dbReference type="Proteomes" id="UP000002361"/>
    </source>
</evidence>